<protein>
    <submittedName>
        <fullName evidence="3">Uncharacterized protein</fullName>
    </submittedName>
</protein>
<evidence type="ECO:0000313" key="1">
    <source>
        <dbReference type="EMBL" id="CYV66882.1"/>
    </source>
</evidence>
<evidence type="ECO:0000313" key="3">
    <source>
        <dbReference type="EMBL" id="RRN50348.1"/>
    </source>
</evidence>
<dbReference type="Proteomes" id="UP000071533">
    <property type="component" value="Unassembled WGS sequence"/>
</dbReference>
<dbReference type="PATRIC" id="fig|1307.473.peg.679"/>
<evidence type="ECO:0000313" key="2">
    <source>
        <dbReference type="EMBL" id="CYV70762.1"/>
    </source>
</evidence>
<dbReference type="Gene3D" id="1.10.260.40">
    <property type="entry name" value="lambda repressor-like DNA-binding domains"/>
    <property type="match status" value="1"/>
</dbReference>
<dbReference type="EMBL" id="FIHS01000055">
    <property type="protein sequence ID" value="CYV70762.1"/>
    <property type="molecule type" value="Genomic_DNA"/>
</dbReference>
<dbReference type="Proteomes" id="UP000073388">
    <property type="component" value="Unassembled WGS sequence"/>
</dbReference>
<evidence type="ECO:0000313" key="5">
    <source>
        <dbReference type="Proteomes" id="UP000073388"/>
    </source>
</evidence>
<dbReference type="RefSeq" id="WP_024410835.1">
    <property type="nucleotide sequence ID" value="NZ_CEHX01000003.1"/>
</dbReference>
<name>A0A0M9FJ26_STRSU</name>
<dbReference type="InterPro" id="IPR001387">
    <property type="entry name" value="Cro/C1-type_HTH"/>
</dbReference>
<dbReference type="Proteomes" id="UP000278566">
    <property type="component" value="Unassembled WGS sequence"/>
</dbReference>
<sequence length="380" mass="45541">MDFTEYLYQKIGKRVKMYRKNKGEIQEIFSKTINRAAADKYHDNNIRTSMQRSNISKIENGKCDLGRSFLTNNQIIALSATLNCTETELLLGNKSDVEEILKILLFKCLLSDSKIEIEPVSLEKWRVLYQKSQMVSMQSNENNEKLGNIIIKFLLTYPSFQNHFITTVFYYSDDYPKKFIPFKSQEERYSKSENYRLQSQYVKNWETINSQLQDWYISDTGNIISILLRKPENIIYIFDAFDRVVSKIIGIILDTFQKRFTNNLNQRGKNNTSSKMIDYLETDKLFEILSEDDMYYYLSEKLRREQIDKENSLFHIQFLQLLQYQNLLFEKIHSEYRDTTQSYDKFKLYSDLTKLIKFYEEPKYNHFTLYIDDFIDQTDY</sequence>
<proteinExistence type="predicted"/>
<organism evidence="3 6">
    <name type="scientific">Streptococcus suis</name>
    <dbReference type="NCBI Taxonomy" id="1307"/>
    <lineage>
        <taxon>Bacteria</taxon>
        <taxon>Bacillati</taxon>
        <taxon>Bacillota</taxon>
        <taxon>Bacilli</taxon>
        <taxon>Lactobacillales</taxon>
        <taxon>Streptococcaceae</taxon>
        <taxon>Streptococcus</taxon>
    </lineage>
</organism>
<reference evidence="4 5" key="1">
    <citation type="submission" date="2016-02" db="EMBL/GenBank/DDBJ databases">
        <authorList>
            <consortium name="Pathogen Informatics"/>
        </authorList>
    </citation>
    <scope>NUCLEOTIDE SEQUENCE [LARGE SCALE GENOMIC DNA]</scope>
    <source>
        <strain evidence="2 4">LSS69</strain>
        <strain evidence="1 5">LSS99</strain>
    </source>
</reference>
<gene>
    <name evidence="3" type="ORF">EI220_06995</name>
    <name evidence="2" type="ORF">ERS132431_02265</name>
    <name evidence="1" type="ORF">ERS132461_00314</name>
</gene>
<dbReference type="GO" id="GO:0003677">
    <property type="term" value="F:DNA binding"/>
    <property type="evidence" value="ECO:0007669"/>
    <property type="project" value="InterPro"/>
</dbReference>
<dbReference type="CDD" id="cd00093">
    <property type="entry name" value="HTH_XRE"/>
    <property type="match status" value="1"/>
</dbReference>
<dbReference type="AlphaFoldDB" id="A0A0M9FJ26"/>
<accession>A0A0M9FJ26</accession>
<dbReference type="EMBL" id="FIIX01000004">
    <property type="protein sequence ID" value="CYV66882.1"/>
    <property type="molecule type" value="Genomic_DNA"/>
</dbReference>
<dbReference type="EMBL" id="RRZO01000033">
    <property type="protein sequence ID" value="RRN50348.1"/>
    <property type="molecule type" value="Genomic_DNA"/>
</dbReference>
<dbReference type="InterPro" id="IPR010982">
    <property type="entry name" value="Lambda_DNA-bd_dom_sf"/>
</dbReference>
<reference evidence="3 6" key="2">
    <citation type="submission" date="2018-11" db="EMBL/GenBank/DDBJ databases">
        <title>Changes in penicillin susceptibility of Streptococcus suis isolates by amino acid alterations in the penicillin-binding protein.</title>
        <authorList>
            <person name="Niemann L."/>
            <person name="Eichhorn I."/>
        </authorList>
    </citation>
    <scope>NUCLEOTIDE SEQUENCE [LARGE SCALE GENOMIC DNA]</scope>
    <source>
        <strain evidence="3 6">IMT40738</strain>
    </source>
</reference>
<evidence type="ECO:0000313" key="6">
    <source>
        <dbReference type="Proteomes" id="UP000278566"/>
    </source>
</evidence>
<evidence type="ECO:0000313" key="4">
    <source>
        <dbReference type="Proteomes" id="UP000071533"/>
    </source>
</evidence>